<feature type="transmembrane region" description="Helical" evidence="2">
    <location>
        <begin position="151"/>
        <end position="170"/>
    </location>
</feature>
<dbReference type="RefSeq" id="WP_244676360.1">
    <property type="nucleotide sequence ID" value="NZ_CP095046.1"/>
</dbReference>
<keyword evidence="2" id="KW-0472">Membrane</keyword>
<dbReference type="Proteomes" id="UP000831796">
    <property type="component" value="Chromosome"/>
</dbReference>
<feature type="transmembrane region" description="Helical" evidence="2">
    <location>
        <begin position="214"/>
        <end position="237"/>
    </location>
</feature>
<evidence type="ECO:0000256" key="2">
    <source>
        <dbReference type="SAM" id="Phobius"/>
    </source>
</evidence>
<keyword evidence="4" id="KW-1185">Reference proteome</keyword>
<organism evidence="3 4">
    <name type="scientific">Hymenobacter cellulosilyticus</name>
    <dbReference type="NCBI Taxonomy" id="2932248"/>
    <lineage>
        <taxon>Bacteria</taxon>
        <taxon>Pseudomonadati</taxon>
        <taxon>Bacteroidota</taxon>
        <taxon>Cytophagia</taxon>
        <taxon>Cytophagales</taxon>
        <taxon>Hymenobacteraceae</taxon>
        <taxon>Hymenobacter</taxon>
    </lineage>
</organism>
<dbReference type="AlphaFoldDB" id="A0A8T9Q795"/>
<proteinExistence type="predicted"/>
<dbReference type="KEGG" id="hcu:MUN79_03225"/>
<keyword evidence="2" id="KW-0812">Transmembrane</keyword>
<dbReference type="PROSITE" id="PS51257">
    <property type="entry name" value="PROKAR_LIPOPROTEIN"/>
    <property type="match status" value="1"/>
</dbReference>
<name>A0A8T9Q795_9BACT</name>
<feature type="transmembrane region" description="Helical" evidence="2">
    <location>
        <begin position="258"/>
        <end position="278"/>
    </location>
</feature>
<evidence type="ECO:0000313" key="3">
    <source>
        <dbReference type="EMBL" id="UOQ73005.1"/>
    </source>
</evidence>
<evidence type="ECO:0000256" key="1">
    <source>
        <dbReference type="SAM" id="MobiDB-lite"/>
    </source>
</evidence>
<keyword evidence="2" id="KW-1133">Transmembrane helix</keyword>
<gene>
    <name evidence="3" type="ORF">MUN79_03225</name>
</gene>
<feature type="transmembrane region" description="Helical" evidence="2">
    <location>
        <begin position="119"/>
        <end position="139"/>
    </location>
</feature>
<protein>
    <submittedName>
        <fullName evidence="3">Uncharacterized protein</fullName>
    </submittedName>
</protein>
<reference evidence="3" key="1">
    <citation type="submission" date="2022-04" db="EMBL/GenBank/DDBJ databases">
        <title>Hymenobacter sp. isolated from the air.</title>
        <authorList>
            <person name="Won M."/>
            <person name="Lee C.-M."/>
            <person name="Woen H.-Y."/>
            <person name="Kwon S.-W."/>
        </authorList>
    </citation>
    <scope>NUCLEOTIDE SEQUENCE</scope>
    <source>
        <strain evidence="3">5116S-3</strain>
    </source>
</reference>
<feature type="region of interest" description="Disordered" evidence="1">
    <location>
        <begin position="37"/>
        <end position="66"/>
    </location>
</feature>
<accession>A0A8T9Q795</accession>
<dbReference type="EMBL" id="CP095046">
    <property type="protein sequence ID" value="UOQ73005.1"/>
    <property type="molecule type" value="Genomic_DNA"/>
</dbReference>
<sequence>MKVNSGIRVLVLAMTLLTGCRSEKVAFQFRPPAPVAAVAPSPTATPAAPESGAPTPQAQAAVAAPKAPEQRLVSRAVAAAPARKGRPLLRRARAEAQSIRAWQKAHKPRRATDDGEADVLHVVLGSLLIIGGIILGLLLGGWLGLGVGRQWYCWAIISWLWALAGPTPGWKSSRSFSTCSLGAGQKPVAAARAPELSGAQTAATGFWYERALGVALAFLGAAAVAFPAGFILAAGVIGTAGYGTFLGAAGLAGYSGSFLAGFATVGVLGSLLAVFHGFK</sequence>
<evidence type="ECO:0000313" key="4">
    <source>
        <dbReference type="Proteomes" id="UP000831796"/>
    </source>
</evidence>